<dbReference type="Pfam" id="PF01210">
    <property type="entry name" value="NAD_Gly3P_dh_N"/>
    <property type="match status" value="1"/>
</dbReference>
<dbReference type="FunFam" id="3.40.50.720:FF:000019">
    <property type="entry name" value="Glycerol-3-phosphate dehydrogenase [NAD(P)+]"/>
    <property type="match status" value="1"/>
</dbReference>
<evidence type="ECO:0000256" key="8">
    <source>
        <dbReference type="ARBA" id="ARBA00023264"/>
    </source>
</evidence>
<feature type="binding site" evidence="13">
    <location>
        <position position="261"/>
    </location>
    <ligand>
        <name>sn-glycerol 3-phosphate</name>
        <dbReference type="ChEBI" id="CHEBI:57597"/>
    </ligand>
</feature>
<keyword evidence="6 13" id="KW-0443">Lipid metabolism</keyword>
<evidence type="ECO:0000256" key="17">
    <source>
        <dbReference type="RuleBase" id="RU000437"/>
    </source>
</evidence>
<evidence type="ECO:0000256" key="3">
    <source>
        <dbReference type="ARBA" id="ARBA00022857"/>
    </source>
</evidence>
<keyword evidence="2 13" id="KW-0444">Lipid biosynthesis</keyword>
<dbReference type="GO" id="GO:0005829">
    <property type="term" value="C:cytosol"/>
    <property type="evidence" value="ECO:0007669"/>
    <property type="project" value="TreeGrafter"/>
</dbReference>
<feature type="binding site" evidence="13">
    <location>
        <position position="55"/>
    </location>
    <ligand>
        <name>NADPH</name>
        <dbReference type="ChEBI" id="CHEBI:57783"/>
    </ligand>
</feature>
<gene>
    <name evidence="13" type="primary">gpsA</name>
    <name evidence="20" type="ORF">EV695_3698</name>
</gene>
<evidence type="ECO:0000256" key="2">
    <source>
        <dbReference type="ARBA" id="ARBA00022516"/>
    </source>
</evidence>
<dbReference type="GO" id="GO:0141152">
    <property type="term" value="F:glycerol-3-phosphate dehydrogenase (NAD+) activity"/>
    <property type="evidence" value="ECO:0007669"/>
    <property type="project" value="RHEA"/>
</dbReference>
<evidence type="ECO:0000256" key="10">
    <source>
        <dbReference type="ARBA" id="ARBA00066687"/>
    </source>
</evidence>
<evidence type="ECO:0000256" key="4">
    <source>
        <dbReference type="ARBA" id="ARBA00023002"/>
    </source>
</evidence>
<evidence type="ECO:0000256" key="15">
    <source>
        <dbReference type="PIRSR" id="PIRSR000114-2"/>
    </source>
</evidence>
<feature type="binding site" evidence="13">
    <location>
        <position position="249"/>
    </location>
    <ligand>
        <name>sn-glycerol 3-phosphate</name>
        <dbReference type="ChEBI" id="CHEBI:57597"/>
    </ligand>
</feature>
<dbReference type="Proteomes" id="UP000294887">
    <property type="component" value="Unassembled WGS sequence"/>
</dbReference>
<evidence type="ECO:0000313" key="21">
    <source>
        <dbReference type="Proteomes" id="UP000294887"/>
    </source>
</evidence>
<feature type="binding site" evidence="13">
    <location>
        <position position="259"/>
    </location>
    <ligand>
        <name>sn-glycerol 3-phosphate</name>
        <dbReference type="ChEBI" id="CHEBI:57597"/>
    </ligand>
</feature>
<dbReference type="Gene3D" id="3.40.50.720">
    <property type="entry name" value="NAD(P)-binding Rossmann-like Domain"/>
    <property type="match status" value="1"/>
</dbReference>
<dbReference type="Gene3D" id="1.10.1040.10">
    <property type="entry name" value="N-(1-d-carboxylethyl)-l-norvaline Dehydrogenase, domain 2"/>
    <property type="match status" value="1"/>
</dbReference>
<comment type="catalytic activity">
    <reaction evidence="9">
        <text>sn-glycerol 3-phosphate + NADP(+) = dihydroxyacetone phosphate + NADPH + H(+)</text>
        <dbReference type="Rhea" id="RHEA:11096"/>
        <dbReference type="ChEBI" id="CHEBI:15378"/>
        <dbReference type="ChEBI" id="CHEBI:57597"/>
        <dbReference type="ChEBI" id="CHEBI:57642"/>
        <dbReference type="ChEBI" id="CHEBI:57783"/>
        <dbReference type="ChEBI" id="CHEBI:58349"/>
        <dbReference type="EC" id="1.1.1.94"/>
    </reaction>
    <physiologicalReaction direction="right-to-left" evidence="9">
        <dbReference type="Rhea" id="RHEA:11098"/>
    </physiologicalReaction>
</comment>
<feature type="binding site" evidence="13">
    <location>
        <position position="286"/>
    </location>
    <ligand>
        <name>NADPH</name>
        <dbReference type="ChEBI" id="CHEBI:57783"/>
    </ligand>
</feature>
<dbReference type="GO" id="GO:0046168">
    <property type="term" value="P:glycerol-3-phosphate catabolic process"/>
    <property type="evidence" value="ECO:0007669"/>
    <property type="project" value="InterPro"/>
</dbReference>
<dbReference type="InterPro" id="IPR036291">
    <property type="entry name" value="NAD(P)-bd_dom_sf"/>
</dbReference>
<dbReference type="NCBIfam" id="NF000942">
    <property type="entry name" value="PRK00094.1-4"/>
    <property type="match status" value="1"/>
</dbReference>
<feature type="binding site" evidence="13">
    <location>
        <position position="260"/>
    </location>
    <ligand>
        <name>NADPH</name>
        <dbReference type="ChEBI" id="CHEBI:57783"/>
    </ligand>
</feature>
<keyword evidence="4 13" id="KW-0560">Oxidoreductase</keyword>
<organism evidence="20 21">
    <name type="scientific">Cocleimonas flava</name>
    <dbReference type="NCBI Taxonomy" id="634765"/>
    <lineage>
        <taxon>Bacteria</taxon>
        <taxon>Pseudomonadati</taxon>
        <taxon>Pseudomonadota</taxon>
        <taxon>Gammaproteobacteria</taxon>
        <taxon>Thiotrichales</taxon>
        <taxon>Thiotrichaceae</taxon>
        <taxon>Cocleimonas</taxon>
    </lineage>
</organism>
<feature type="binding site" evidence="13">
    <location>
        <position position="112"/>
    </location>
    <ligand>
        <name>sn-glycerol 3-phosphate</name>
        <dbReference type="ChEBI" id="CHEBI:57597"/>
    </ligand>
</feature>
<feature type="binding site" evidence="15">
    <location>
        <position position="112"/>
    </location>
    <ligand>
        <name>substrate</name>
    </ligand>
</feature>
<dbReference type="PROSITE" id="PS00957">
    <property type="entry name" value="NAD_G3PDH"/>
    <property type="match status" value="1"/>
</dbReference>
<feature type="domain" description="Glycerol-3-phosphate dehydrogenase NAD-dependent C-terminal" evidence="19">
    <location>
        <begin position="185"/>
        <end position="326"/>
    </location>
</feature>
<feature type="binding site" evidence="13">
    <location>
        <position position="143"/>
    </location>
    <ligand>
        <name>sn-glycerol 3-phosphate</name>
        <dbReference type="ChEBI" id="CHEBI:57597"/>
    </ligand>
</feature>
<dbReference type="InterPro" id="IPR006168">
    <property type="entry name" value="G3P_DH_NAD-dep"/>
</dbReference>
<feature type="binding site" evidence="15">
    <location>
        <begin position="260"/>
        <end position="261"/>
    </location>
    <ligand>
        <name>substrate</name>
    </ligand>
</feature>
<keyword evidence="13" id="KW-0547">Nucleotide-binding</keyword>
<comment type="similarity">
    <text evidence="1 13 17">Belongs to the NAD-dependent glycerol-3-phosphate dehydrogenase family.</text>
</comment>
<keyword evidence="8 13" id="KW-1208">Phospholipid metabolism</keyword>
<comment type="caution">
    <text evidence="13">Lacks conserved residue(s) required for the propagation of feature annotation.</text>
</comment>
<evidence type="ECO:0000256" key="13">
    <source>
        <dbReference type="HAMAP-Rule" id="MF_00394"/>
    </source>
</evidence>
<dbReference type="AlphaFoldDB" id="A0A4R1ER77"/>
<dbReference type="OrthoDB" id="9812273at2"/>
<feature type="binding site" evidence="13">
    <location>
        <position position="196"/>
    </location>
    <ligand>
        <name>sn-glycerol 3-phosphate</name>
        <dbReference type="ChEBI" id="CHEBI:57597"/>
    </ligand>
</feature>
<dbReference type="SUPFAM" id="SSF51735">
    <property type="entry name" value="NAD(P)-binding Rossmann-fold domains"/>
    <property type="match status" value="1"/>
</dbReference>
<feature type="binding site" evidence="16">
    <location>
        <position position="145"/>
    </location>
    <ligand>
        <name>NAD(+)</name>
        <dbReference type="ChEBI" id="CHEBI:57540"/>
    </ligand>
</feature>
<feature type="binding site" evidence="13">
    <location>
        <position position="18"/>
    </location>
    <ligand>
        <name>NADPH</name>
        <dbReference type="ChEBI" id="CHEBI:57783"/>
    </ligand>
</feature>
<proteinExistence type="inferred from homology"/>
<dbReference type="InterPro" id="IPR011128">
    <property type="entry name" value="G3P_DH_NAD-dep_N"/>
</dbReference>
<dbReference type="SUPFAM" id="SSF48179">
    <property type="entry name" value="6-phosphogluconate dehydrogenase C-terminal domain-like"/>
    <property type="match status" value="1"/>
</dbReference>
<feature type="binding site" evidence="13">
    <location>
        <position position="17"/>
    </location>
    <ligand>
        <name>NADPH</name>
        <dbReference type="ChEBI" id="CHEBI:57783"/>
    </ligand>
</feature>
<comment type="caution">
    <text evidence="20">The sequence shown here is derived from an EMBL/GenBank/DDBJ whole genome shotgun (WGS) entry which is preliminary data.</text>
</comment>
<name>A0A4R1ER77_9GAMM</name>
<evidence type="ECO:0000256" key="1">
    <source>
        <dbReference type="ARBA" id="ARBA00011009"/>
    </source>
</evidence>
<keyword evidence="21" id="KW-1185">Reference proteome</keyword>
<feature type="binding site" evidence="13">
    <location>
        <position position="112"/>
    </location>
    <ligand>
        <name>NADPH</name>
        <dbReference type="ChEBI" id="CHEBI:57783"/>
    </ligand>
</feature>
<evidence type="ECO:0000256" key="14">
    <source>
        <dbReference type="PIRSR" id="PIRSR000114-1"/>
    </source>
</evidence>
<comment type="function">
    <text evidence="13">Catalyzes the reduction of the glycolytic intermediate dihydroxyacetone phosphate (DHAP) to sn-glycerol 3-phosphate (G3P), the key precursor for phospholipid synthesis.</text>
</comment>
<keyword evidence="5 13" id="KW-0520">NAD</keyword>
<evidence type="ECO:0000256" key="11">
    <source>
        <dbReference type="ARBA" id="ARBA00069372"/>
    </source>
</evidence>
<protein>
    <recommendedName>
        <fullName evidence="11 13">Glycerol-3-phosphate dehydrogenase [NAD(P)+]</fullName>
        <ecNumber evidence="10 13">1.1.1.94</ecNumber>
    </recommendedName>
    <alternativeName>
        <fullName evidence="13">NAD(P)(+)-dependent glycerol-3-phosphate dehydrogenase</fullName>
    </alternativeName>
    <alternativeName>
        <fullName evidence="12 13">NAD(P)H-dependent dihydroxyacetone-phosphate reductase</fullName>
    </alternativeName>
</protein>
<evidence type="ECO:0000256" key="16">
    <source>
        <dbReference type="PIRSR" id="PIRSR000114-3"/>
    </source>
</evidence>
<dbReference type="EMBL" id="SMFQ01000005">
    <property type="protein sequence ID" value="TCJ82960.1"/>
    <property type="molecule type" value="Genomic_DNA"/>
</dbReference>
<keyword evidence="3 13" id="KW-0521">NADP</keyword>
<dbReference type="GO" id="GO:0046474">
    <property type="term" value="P:glycerophospholipid biosynthetic process"/>
    <property type="evidence" value="ECO:0007669"/>
    <property type="project" value="TreeGrafter"/>
</dbReference>
<dbReference type="PRINTS" id="PR00077">
    <property type="entry name" value="GPDHDRGNASE"/>
</dbReference>
<comment type="subcellular location">
    <subcellularLocation>
        <location evidence="13">Cytoplasm</location>
    </subcellularLocation>
</comment>
<dbReference type="FunFam" id="1.10.1040.10:FF:000001">
    <property type="entry name" value="Glycerol-3-phosphate dehydrogenase [NAD(P)+]"/>
    <property type="match status" value="1"/>
</dbReference>
<dbReference type="GO" id="GO:0005975">
    <property type="term" value="P:carbohydrate metabolic process"/>
    <property type="evidence" value="ECO:0007669"/>
    <property type="project" value="InterPro"/>
</dbReference>
<feature type="binding site" evidence="16">
    <location>
        <position position="260"/>
    </location>
    <ligand>
        <name>NAD(+)</name>
        <dbReference type="ChEBI" id="CHEBI:57540"/>
    </ligand>
</feature>
<dbReference type="UniPathway" id="UPA00940"/>
<evidence type="ECO:0000313" key="20">
    <source>
        <dbReference type="EMBL" id="TCJ82960.1"/>
    </source>
</evidence>
<dbReference type="InterPro" id="IPR008927">
    <property type="entry name" value="6-PGluconate_DH-like_C_sf"/>
</dbReference>
<feature type="binding site" evidence="16">
    <location>
        <begin position="14"/>
        <end position="19"/>
    </location>
    <ligand>
        <name>NAD(+)</name>
        <dbReference type="ChEBI" id="CHEBI:57540"/>
    </ligand>
</feature>
<dbReference type="PANTHER" id="PTHR11728:SF1">
    <property type="entry name" value="GLYCEROL-3-PHOSPHATE DEHYDROGENASE [NAD(+)] 2, CHLOROPLASTIC"/>
    <property type="match status" value="1"/>
</dbReference>
<evidence type="ECO:0000256" key="5">
    <source>
        <dbReference type="ARBA" id="ARBA00023027"/>
    </source>
</evidence>
<dbReference type="EC" id="1.1.1.94" evidence="10 13"/>
<evidence type="ECO:0000256" key="12">
    <source>
        <dbReference type="ARBA" id="ARBA00080511"/>
    </source>
</evidence>
<feature type="binding site" evidence="13">
    <location>
        <position position="260"/>
    </location>
    <ligand>
        <name>sn-glycerol 3-phosphate</name>
        <dbReference type="ChEBI" id="CHEBI:57597"/>
    </ligand>
</feature>
<feature type="active site" description="Proton acceptor" evidence="13 14">
    <location>
        <position position="196"/>
    </location>
</feature>
<dbReference type="GO" id="GO:0046167">
    <property type="term" value="P:glycerol-3-phosphate biosynthetic process"/>
    <property type="evidence" value="ECO:0007669"/>
    <property type="project" value="UniProtKB-UniRule"/>
</dbReference>
<feature type="binding site" evidence="13">
    <location>
        <position position="141"/>
    </location>
    <ligand>
        <name>sn-glycerol 3-phosphate</name>
        <dbReference type="ChEBI" id="CHEBI:57597"/>
    </ligand>
</feature>
<dbReference type="NCBIfam" id="NF000940">
    <property type="entry name" value="PRK00094.1-2"/>
    <property type="match status" value="1"/>
</dbReference>
<dbReference type="PIRSF" id="PIRSF000114">
    <property type="entry name" value="Glycerol-3-P_dh"/>
    <property type="match status" value="1"/>
</dbReference>
<keyword evidence="7 13" id="KW-0594">Phospholipid biosynthesis</keyword>
<accession>A0A4R1ER77</accession>
<comment type="pathway">
    <text evidence="13">Membrane lipid metabolism; glycerophospholipid metabolism.</text>
</comment>
<evidence type="ECO:0000256" key="7">
    <source>
        <dbReference type="ARBA" id="ARBA00023209"/>
    </source>
</evidence>
<feature type="domain" description="Glycerol-3-phosphate dehydrogenase NAD-dependent N-terminal" evidence="18">
    <location>
        <begin position="9"/>
        <end position="162"/>
    </location>
</feature>
<feature type="binding site" evidence="13">
    <location>
        <position position="145"/>
    </location>
    <ligand>
        <name>NADPH</name>
        <dbReference type="ChEBI" id="CHEBI:57783"/>
    </ligand>
</feature>
<evidence type="ECO:0000256" key="6">
    <source>
        <dbReference type="ARBA" id="ARBA00023098"/>
    </source>
</evidence>
<evidence type="ECO:0000259" key="18">
    <source>
        <dbReference type="Pfam" id="PF01210"/>
    </source>
</evidence>
<dbReference type="Pfam" id="PF07479">
    <property type="entry name" value="NAD_Gly3P_dh_C"/>
    <property type="match status" value="1"/>
</dbReference>
<comment type="catalytic activity">
    <reaction evidence="13">
        <text>sn-glycerol 3-phosphate + NAD(+) = dihydroxyacetone phosphate + NADH + H(+)</text>
        <dbReference type="Rhea" id="RHEA:11092"/>
        <dbReference type="ChEBI" id="CHEBI:15378"/>
        <dbReference type="ChEBI" id="CHEBI:57540"/>
        <dbReference type="ChEBI" id="CHEBI:57597"/>
        <dbReference type="ChEBI" id="CHEBI:57642"/>
        <dbReference type="ChEBI" id="CHEBI:57945"/>
        <dbReference type="EC" id="1.1.1.94"/>
    </reaction>
</comment>
<reference evidence="20 21" key="1">
    <citation type="submission" date="2019-03" db="EMBL/GenBank/DDBJ databases">
        <title>Genomic Encyclopedia of Type Strains, Phase IV (KMG-IV): sequencing the most valuable type-strain genomes for metagenomic binning, comparative biology and taxonomic classification.</title>
        <authorList>
            <person name="Goeker M."/>
        </authorList>
    </citation>
    <scope>NUCLEOTIDE SEQUENCE [LARGE SCALE GENOMIC DNA]</scope>
    <source>
        <strain evidence="20 21">DSM 24830</strain>
    </source>
</reference>
<dbReference type="InterPro" id="IPR013328">
    <property type="entry name" value="6PGD_dom2"/>
</dbReference>
<keyword evidence="13" id="KW-0963">Cytoplasm</keyword>
<feature type="binding site" evidence="16">
    <location>
        <position position="38"/>
    </location>
    <ligand>
        <name>NAD(+)</name>
        <dbReference type="ChEBI" id="CHEBI:57540"/>
    </ligand>
</feature>
<evidence type="ECO:0000256" key="9">
    <source>
        <dbReference type="ARBA" id="ARBA00052716"/>
    </source>
</evidence>
<sequence>MTTSERPQKISVYGAGSWGTALALQLARNGLDVLLWGFDPKHIEACDKARENTAYLPGIPFPDNLRCTDSIDDLVQHSDDQLIVIPSHGFRDLLKQLKPKLNKSHTIVWATKGLEVGSGKLLHEVLIEELGDEIDYGLVSGPTFATEVAKGLPSAMTAAASTVALAERTAAAFQGGNYRVYTSDDVLGVELGGAVKNVLAIAAGISDGLGFGANARAAIITRGLAEIMRLADKMGAQNETIMGLSGVGDLVLTCTDNQSRNRRLGLALGEGKNIDVAIAEIGQAVEGAKTSHSIHLLADRAGVEMPISACVHKVIYENMAPEDAVKELLARELKPEF</sequence>
<dbReference type="GO" id="GO:0051287">
    <property type="term" value="F:NAD binding"/>
    <property type="evidence" value="ECO:0007669"/>
    <property type="project" value="InterPro"/>
</dbReference>
<dbReference type="RefSeq" id="WP_131907455.1">
    <property type="nucleotide sequence ID" value="NZ_BAAAFU010000007.1"/>
</dbReference>
<dbReference type="HAMAP" id="MF_00394">
    <property type="entry name" value="NAD_Glyc3P_dehydrog"/>
    <property type="match status" value="1"/>
</dbReference>
<dbReference type="InterPro" id="IPR006109">
    <property type="entry name" value="G3P_DH_NAD-dep_C"/>
</dbReference>
<dbReference type="PANTHER" id="PTHR11728">
    <property type="entry name" value="GLYCEROL-3-PHOSPHATE DEHYDROGENASE"/>
    <property type="match status" value="1"/>
</dbReference>
<dbReference type="GO" id="GO:0141153">
    <property type="term" value="F:glycerol-3-phosphate dehydrogenase (NADP+) activity"/>
    <property type="evidence" value="ECO:0007669"/>
    <property type="project" value="RHEA"/>
</dbReference>
<evidence type="ECO:0000259" key="19">
    <source>
        <dbReference type="Pfam" id="PF07479"/>
    </source>
</evidence>